<dbReference type="Pfam" id="PF00787">
    <property type="entry name" value="PX"/>
    <property type="match status" value="1"/>
</dbReference>
<dbReference type="EMBL" id="JAVRJZ010000014">
    <property type="protein sequence ID" value="KAK2713978.1"/>
    <property type="molecule type" value="Genomic_DNA"/>
</dbReference>
<dbReference type="GO" id="GO:0035091">
    <property type="term" value="F:phosphatidylinositol binding"/>
    <property type="evidence" value="ECO:0007669"/>
    <property type="project" value="InterPro"/>
</dbReference>
<feature type="domain" description="PX" evidence="2">
    <location>
        <begin position="63"/>
        <end position="141"/>
    </location>
</feature>
<evidence type="ECO:0000313" key="4">
    <source>
        <dbReference type="Proteomes" id="UP001187531"/>
    </source>
</evidence>
<dbReference type="InterPro" id="IPR036871">
    <property type="entry name" value="PX_dom_sf"/>
</dbReference>
<organism evidence="3 4">
    <name type="scientific">Artemia franciscana</name>
    <name type="common">Brine shrimp</name>
    <name type="synonym">Artemia sanfranciscana</name>
    <dbReference type="NCBI Taxonomy" id="6661"/>
    <lineage>
        <taxon>Eukaryota</taxon>
        <taxon>Metazoa</taxon>
        <taxon>Ecdysozoa</taxon>
        <taxon>Arthropoda</taxon>
        <taxon>Crustacea</taxon>
        <taxon>Branchiopoda</taxon>
        <taxon>Anostraca</taxon>
        <taxon>Artemiidae</taxon>
        <taxon>Artemia</taxon>
    </lineage>
</organism>
<name>A0AA88HMP7_ARTSF</name>
<comment type="caution">
    <text evidence="3">The sequence shown here is derived from an EMBL/GenBank/DDBJ whole genome shotgun (WGS) entry which is preliminary data.</text>
</comment>
<protein>
    <recommendedName>
        <fullName evidence="2">PX domain-containing protein</fullName>
    </recommendedName>
</protein>
<sequence length="376" mass="43366">MDSPDSSTSSGYENGRNKVLENKGLAISQLTLNAELNEQAYPQYAIKLKETKEQGEVLTLSIRQFEDIQWLYNCLRKGCDKCGIIYPPMPDPPADFIEIDAEENIDRKLRRESKRVTRYLDSLTSHPTLKSCPEIEIFLKEKVLPEKEEEKASLFSKISSLFTSKSSSAFIRDIDDFFELEQIYATKYEQLIRQLNEAHTEVVECLKRLAGQHGHIGACLSMPVDGVSKRGKKMIHIHAQMTSYFKNFQFWMELAISSSQVTLGQAAGFYWAYTCNELEMFQRRKDLLIEYQEANATLGKSVGQKREVAAKKQKEVERKLEECSDTARDEIRWFVKKRSKDLLSTVQEYAAERSKYEHKILLAIQDSLEELRKAPE</sequence>
<dbReference type="Gene3D" id="3.30.1520.10">
    <property type="entry name" value="Phox-like domain"/>
    <property type="match status" value="1"/>
</dbReference>
<dbReference type="InterPro" id="IPR027267">
    <property type="entry name" value="AH/BAR_dom_sf"/>
</dbReference>
<evidence type="ECO:0000259" key="2">
    <source>
        <dbReference type="Pfam" id="PF00787"/>
    </source>
</evidence>
<dbReference type="Gene3D" id="1.20.1270.60">
    <property type="entry name" value="Arfaptin homology (AH) domain/BAR domain"/>
    <property type="match status" value="1"/>
</dbReference>
<gene>
    <name evidence="3" type="ORF">QYM36_009759</name>
</gene>
<keyword evidence="4" id="KW-1185">Reference proteome</keyword>
<evidence type="ECO:0000256" key="1">
    <source>
        <dbReference type="ARBA" id="ARBA00010883"/>
    </source>
</evidence>
<dbReference type="Proteomes" id="UP001187531">
    <property type="component" value="Unassembled WGS sequence"/>
</dbReference>
<dbReference type="SUPFAM" id="SSF64268">
    <property type="entry name" value="PX domain"/>
    <property type="match status" value="1"/>
</dbReference>
<dbReference type="PANTHER" id="PTHR45850">
    <property type="entry name" value="SORTING NEXIN FAMILY MEMBER"/>
    <property type="match status" value="1"/>
</dbReference>
<dbReference type="PANTHER" id="PTHR45850:SF2">
    <property type="entry name" value="SORTING NEXIN-5-LIKE"/>
    <property type="match status" value="1"/>
</dbReference>
<proteinExistence type="inferred from homology"/>
<evidence type="ECO:0000313" key="3">
    <source>
        <dbReference type="EMBL" id="KAK2713978.1"/>
    </source>
</evidence>
<reference evidence="3" key="1">
    <citation type="submission" date="2023-07" db="EMBL/GenBank/DDBJ databases">
        <title>Chromosome-level genome assembly of Artemia franciscana.</title>
        <authorList>
            <person name="Jo E."/>
        </authorList>
    </citation>
    <scope>NUCLEOTIDE SEQUENCE</scope>
    <source>
        <tissue evidence="3">Whole body</tissue>
    </source>
</reference>
<comment type="similarity">
    <text evidence="1">Belongs to the sorting nexin family.</text>
</comment>
<dbReference type="AlphaFoldDB" id="A0AA88HMP7"/>
<accession>A0AA88HMP7</accession>
<dbReference type="InterPro" id="IPR001683">
    <property type="entry name" value="PX_dom"/>
</dbReference>
<dbReference type="EMBL" id="JAVRJZ010000014">
    <property type="protein sequence ID" value="KAK2713979.1"/>
    <property type="molecule type" value="Genomic_DNA"/>
</dbReference>